<dbReference type="GO" id="GO:0006313">
    <property type="term" value="P:DNA transposition"/>
    <property type="evidence" value="ECO:0007669"/>
    <property type="project" value="InterPro"/>
</dbReference>
<dbReference type="OrthoDB" id="9798161at2"/>
<dbReference type="InParanoid" id="A0A1M6BJW4"/>
<organism evidence="2 3">
    <name type="scientific">Rubritalea squalenifaciens DSM 18772</name>
    <dbReference type="NCBI Taxonomy" id="1123071"/>
    <lineage>
        <taxon>Bacteria</taxon>
        <taxon>Pseudomonadati</taxon>
        <taxon>Verrucomicrobiota</taxon>
        <taxon>Verrucomicrobiia</taxon>
        <taxon>Verrucomicrobiales</taxon>
        <taxon>Rubritaleaceae</taxon>
        <taxon>Rubritalea</taxon>
    </lineage>
</organism>
<dbReference type="SMART" id="SM01321">
    <property type="entry name" value="Y1_Tnp"/>
    <property type="match status" value="1"/>
</dbReference>
<keyword evidence="3" id="KW-1185">Reference proteome</keyword>
<dbReference type="GO" id="GO:0004803">
    <property type="term" value="F:transposase activity"/>
    <property type="evidence" value="ECO:0007669"/>
    <property type="project" value="InterPro"/>
</dbReference>
<dbReference type="InterPro" id="IPR002686">
    <property type="entry name" value="Transposase_17"/>
</dbReference>
<dbReference type="InterPro" id="IPR036515">
    <property type="entry name" value="Transposase_17_sf"/>
</dbReference>
<dbReference type="Gene3D" id="3.30.70.1290">
    <property type="entry name" value="Transposase IS200-like"/>
    <property type="match status" value="1"/>
</dbReference>
<name>A0A1M6BJW4_9BACT</name>
<dbReference type="GO" id="GO:0003677">
    <property type="term" value="F:DNA binding"/>
    <property type="evidence" value="ECO:0007669"/>
    <property type="project" value="InterPro"/>
</dbReference>
<reference evidence="2 3" key="1">
    <citation type="submission" date="2016-11" db="EMBL/GenBank/DDBJ databases">
        <authorList>
            <person name="Jaros S."/>
            <person name="Januszkiewicz K."/>
            <person name="Wedrychowicz H."/>
        </authorList>
    </citation>
    <scope>NUCLEOTIDE SEQUENCE [LARGE SCALE GENOMIC DNA]</scope>
    <source>
        <strain evidence="2 3">DSM 18772</strain>
    </source>
</reference>
<dbReference type="NCBIfam" id="NF033573">
    <property type="entry name" value="transpos_IS200"/>
    <property type="match status" value="1"/>
</dbReference>
<dbReference type="Pfam" id="PF01797">
    <property type="entry name" value="Y1_Tnp"/>
    <property type="match status" value="1"/>
</dbReference>
<dbReference type="STRING" id="1123071.SAMN02745181_0241"/>
<sequence length="146" mass="16736">MPSTYACLYYHIIFSTKDRLPWIERDLIERLHAYIGGCLNALDSIPIAVGGVSDHVHLLVRSDPTQNISSLMRSVKRESSCWMKENKQDGLFSWQEGYGAFSVSPNTVEDVRNYILNQEEHHRNRSFEEEFQSILRKAGVTSSNIS</sequence>
<feature type="domain" description="Transposase IS200-like" evidence="1">
    <location>
        <begin position="5"/>
        <end position="118"/>
    </location>
</feature>
<evidence type="ECO:0000313" key="2">
    <source>
        <dbReference type="EMBL" id="SHI48994.1"/>
    </source>
</evidence>
<dbReference type="PANTHER" id="PTHR33360:SF2">
    <property type="entry name" value="TRANSPOSASE FOR INSERTION SEQUENCE ELEMENT IS200"/>
    <property type="match status" value="1"/>
</dbReference>
<dbReference type="RefSeq" id="WP_143157680.1">
    <property type="nucleotide sequence ID" value="NZ_FQYR01000002.1"/>
</dbReference>
<proteinExistence type="predicted"/>
<evidence type="ECO:0000313" key="3">
    <source>
        <dbReference type="Proteomes" id="UP000184510"/>
    </source>
</evidence>
<gene>
    <name evidence="2" type="ORF">SAMN02745181_0241</name>
</gene>
<accession>A0A1M6BJW4</accession>
<protein>
    <submittedName>
        <fullName evidence="2">REP element-mobilizing transposase RayT</fullName>
    </submittedName>
</protein>
<dbReference type="Proteomes" id="UP000184510">
    <property type="component" value="Unassembled WGS sequence"/>
</dbReference>
<evidence type="ECO:0000259" key="1">
    <source>
        <dbReference type="SMART" id="SM01321"/>
    </source>
</evidence>
<dbReference type="AlphaFoldDB" id="A0A1M6BJW4"/>
<dbReference type="PANTHER" id="PTHR33360">
    <property type="entry name" value="TRANSPOSASE FOR INSERTION SEQUENCE ELEMENT IS200"/>
    <property type="match status" value="1"/>
</dbReference>
<dbReference type="EMBL" id="FQYR01000002">
    <property type="protein sequence ID" value="SHI48994.1"/>
    <property type="molecule type" value="Genomic_DNA"/>
</dbReference>
<dbReference type="SUPFAM" id="SSF143422">
    <property type="entry name" value="Transposase IS200-like"/>
    <property type="match status" value="1"/>
</dbReference>